<protein>
    <submittedName>
        <fullName evidence="4">FBD domain-containing protein</fullName>
    </submittedName>
</protein>
<proteinExistence type="predicted"/>
<reference evidence="4" key="1">
    <citation type="submission" date="2017-02" db="UniProtKB">
        <authorList>
            <consortium name="WormBaseParasite"/>
        </authorList>
    </citation>
    <scope>IDENTIFICATION</scope>
</reference>
<accession>A0A0N4UPF6</accession>
<evidence type="ECO:0000313" key="3">
    <source>
        <dbReference type="Proteomes" id="UP000274756"/>
    </source>
</evidence>
<dbReference type="EMBL" id="UYYG01000132">
    <property type="protein sequence ID" value="VDN53451.1"/>
    <property type="molecule type" value="Genomic_DNA"/>
</dbReference>
<reference evidence="1 3" key="2">
    <citation type="submission" date="2018-11" db="EMBL/GenBank/DDBJ databases">
        <authorList>
            <consortium name="Pathogen Informatics"/>
        </authorList>
    </citation>
    <scope>NUCLEOTIDE SEQUENCE [LARGE SCALE GENOMIC DNA]</scope>
</reference>
<dbReference type="AlphaFoldDB" id="A0A0N4UPF6"/>
<dbReference type="Proteomes" id="UP000274756">
    <property type="component" value="Unassembled WGS sequence"/>
</dbReference>
<organism evidence="2 4">
    <name type="scientific">Dracunculus medinensis</name>
    <name type="common">Guinea worm</name>
    <dbReference type="NCBI Taxonomy" id="318479"/>
    <lineage>
        <taxon>Eukaryota</taxon>
        <taxon>Metazoa</taxon>
        <taxon>Ecdysozoa</taxon>
        <taxon>Nematoda</taxon>
        <taxon>Chromadorea</taxon>
        <taxon>Rhabditida</taxon>
        <taxon>Spirurina</taxon>
        <taxon>Dracunculoidea</taxon>
        <taxon>Dracunculidae</taxon>
        <taxon>Dracunculus</taxon>
    </lineage>
</organism>
<sequence length="94" mass="10627">MDTACRHSKGIQICPEHRIIDLEYIDVVLFANSYDEMQIILNNVSATAVKIELIVNVNRTKAFSSYVQEANKMSLFISSLSVEEALDFKYLGPL</sequence>
<gene>
    <name evidence="1" type="ORF">DME_LOCUS3424</name>
</gene>
<evidence type="ECO:0000313" key="2">
    <source>
        <dbReference type="Proteomes" id="UP000038040"/>
    </source>
</evidence>
<dbReference type="Proteomes" id="UP000038040">
    <property type="component" value="Unplaced"/>
</dbReference>
<evidence type="ECO:0000313" key="1">
    <source>
        <dbReference type="EMBL" id="VDN53451.1"/>
    </source>
</evidence>
<dbReference type="WBParaSite" id="DME_0000984101-mRNA-1">
    <property type="protein sequence ID" value="DME_0000984101-mRNA-1"/>
    <property type="gene ID" value="DME_0000984101"/>
</dbReference>
<keyword evidence="3" id="KW-1185">Reference proteome</keyword>
<evidence type="ECO:0000313" key="4">
    <source>
        <dbReference type="WBParaSite" id="DME_0000984101-mRNA-1"/>
    </source>
</evidence>
<name>A0A0N4UPF6_DRAME</name>